<organism evidence="4 5">
    <name type="scientific">Malassezia vespertilionis</name>
    <dbReference type="NCBI Taxonomy" id="2020962"/>
    <lineage>
        <taxon>Eukaryota</taxon>
        <taxon>Fungi</taxon>
        <taxon>Dikarya</taxon>
        <taxon>Basidiomycota</taxon>
        <taxon>Ustilaginomycotina</taxon>
        <taxon>Malasseziomycetes</taxon>
        <taxon>Malasseziales</taxon>
        <taxon>Malasseziaceae</taxon>
        <taxon>Malassezia</taxon>
    </lineage>
</organism>
<sequence length="896" mass="99271">MTDELVRRCATTLSDSAQELDALFDSLENALTASSEQPLSVQAAADVAIALSRFVPCTRLDQDAPALQDVLTGMTECVPGRTETRATLLLAQLPARTAEKSSVVEQILSVYIRPIFASAAQLGRVDTESGRAGMAARNSTSSHLWHKQEPTPPWAKRENIGGHTSLGAQNVLAWCASSLVTVSDTSRWESLWFLLVPPIMVLLDAPGAEAKLYGASIVSRLVPQSTSTHIPVSLLQRTGLAQLFQEALERALHHITDSVHGAMLLNAILYARHGLLRLFYHGDVGSTEDAFLAYAHLLSEGVLTPLAYCAPASASTQALVPETTGATLGSARLQQAIAGVATYWSVQLSKEIGTPMLGFWNAWMDWCAQWLDASFAAVSTPFPTRAPQRSIHSVVSEVEGALQNEPRPYATAPQDAWESAGLVLVACIANSVEATMCFVRLAQDATAELDSVSTLQIPAQPPGVERWVDKSEAVNVIFSPHATRPYGDYTPDMIPHLDEKLAIYFERQRDYEDTIALLHFNCPNERCERMSTGWADLKAHAKRDHSRLLCDLCVQHKKIFSHEHVLYTASSLQNHLADEHRYCEYCKQHFYSDDELYVHMRDRHEQCHICKARSDEERYRYYKDYRMLEQHFQNAHYVCSDSRCLEQKFVVFENEMELQVHQVQEHGKTLSSRERRDALRVDTSYLLQDAQPSNPRRRRGKGRADGVSIAESRGQDSSRRAQFGHSLTEADSDAEQETEQYWSTILTVLNGSQMKLAATRSALQSYRASENSVNDLLNTTTSLTGDAHGSFDLGSTDLIIQSMAEIVHNAEKKKELLDTWAACKARQSSHSTQGQARASHTSVRQLKSASAGNNRVWENVARAASNAPSVRSHTHFPTLGQHTPIAPTRAATNLTV</sequence>
<dbReference type="AlphaFoldDB" id="A0A2N1JGY9"/>
<protein>
    <recommendedName>
        <fullName evidence="3">C2H2-type domain-containing protein</fullName>
    </recommendedName>
</protein>
<dbReference type="Pfam" id="PF23202">
    <property type="entry name" value="PAH_ZNF598"/>
    <property type="match status" value="1"/>
</dbReference>
<dbReference type="STRING" id="2020962.A0A2N1JGY9"/>
<evidence type="ECO:0000256" key="1">
    <source>
        <dbReference type="ARBA" id="ARBA00034736"/>
    </source>
</evidence>
<proteinExistence type="inferred from homology"/>
<dbReference type="GO" id="GO:0072344">
    <property type="term" value="P:rescue of stalled ribosome"/>
    <property type="evidence" value="ECO:0007669"/>
    <property type="project" value="InterPro"/>
</dbReference>
<dbReference type="GO" id="GO:0061630">
    <property type="term" value="F:ubiquitin protein ligase activity"/>
    <property type="evidence" value="ECO:0007669"/>
    <property type="project" value="InterPro"/>
</dbReference>
<dbReference type="Proteomes" id="UP000232875">
    <property type="component" value="Unassembled WGS sequence"/>
</dbReference>
<dbReference type="GO" id="GO:0016567">
    <property type="term" value="P:protein ubiquitination"/>
    <property type="evidence" value="ECO:0007669"/>
    <property type="project" value="TreeGrafter"/>
</dbReference>
<feature type="region of interest" description="Disordered" evidence="2">
    <location>
        <begin position="688"/>
        <end position="735"/>
    </location>
</feature>
<feature type="region of interest" description="Disordered" evidence="2">
    <location>
        <begin position="827"/>
        <end position="896"/>
    </location>
</feature>
<name>A0A2N1JGY9_9BASI</name>
<dbReference type="InterPro" id="IPR018870">
    <property type="entry name" value="Tti2"/>
</dbReference>
<evidence type="ECO:0000313" key="4">
    <source>
        <dbReference type="EMBL" id="PKI85808.1"/>
    </source>
</evidence>
<dbReference type="GO" id="GO:0110078">
    <property type="term" value="C:TTT Hsp90 cochaperone complex"/>
    <property type="evidence" value="ECO:0007669"/>
    <property type="project" value="InterPro"/>
</dbReference>
<comment type="similarity">
    <text evidence="1">Belongs to the TTI2 family.</text>
</comment>
<dbReference type="InterPro" id="IPR013087">
    <property type="entry name" value="Znf_C2H2_type"/>
</dbReference>
<reference evidence="4 5" key="1">
    <citation type="submission" date="2017-10" db="EMBL/GenBank/DDBJ databases">
        <title>A novel species of cold-tolerant Malassezia isolated from bats.</title>
        <authorList>
            <person name="Lorch J.M."/>
            <person name="Palmer J.M."/>
            <person name="Vanderwolf K.J."/>
            <person name="Schmidt K.Z."/>
            <person name="Verant M.L."/>
            <person name="Weller T.J."/>
            <person name="Blehert D.S."/>
        </authorList>
    </citation>
    <scope>NUCLEOTIDE SEQUENCE [LARGE SCALE GENOMIC DNA]</scope>
    <source>
        <strain evidence="4 5">NWHC:44797-103</strain>
    </source>
</reference>
<dbReference type="InterPro" id="IPR056437">
    <property type="entry name" value="Znf-C2H2_ZNF598/HEL2"/>
</dbReference>
<feature type="compositionally biased region" description="Polar residues" evidence="2">
    <location>
        <begin position="827"/>
        <end position="853"/>
    </location>
</feature>
<dbReference type="EMBL" id="KZ454987">
    <property type="protein sequence ID" value="PKI85808.1"/>
    <property type="molecule type" value="Genomic_DNA"/>
</dbReference>
<dbReference type="PANTHER" id="PTHR22938">
    <property type="entry name" value="ZINC FINGER PROTEIN 598"/>
    <property type="match status" value="1"/>
</dbReference>
<dbReference type="Pfam" id="PF23230">
    <property type="entry name" value="zf-C2H2_13"/>
    <property type="match status" value="1"/>
</dbReference>
<dbReference type="PROSITE" id="PS00028">
    <property type="entry name" value="ZINC_FINGER_C2H2_1"/>
    <property type="match status" value="1"/>
</dbReference>
<evidence type="ECO:0000313" key="5">
    <source>
        <dbReference type="Proteomes" id="UP000232875"/>
    </source>
</evidence>
<evidence type="ECO:0000259" key="3">
    <source>
        <dbReference type="PROSITE" id="PS00028"/>
    </source>
</evidence>
<dbReference type="InterPro" id="IPR044288">
    <property type="entry name" value="ZNF598/HEL2"/>
</dbReference>
<evidence type="ECO:0000256" key="2">
    <source>
        <dbReference type="SAM" id="MobiDB-lite"/>
    </source>
</evidence>
<feature type="domain" description="C2H2-type" evidence="3">
    <location>
        <begin position="583"/>
        <end position="604"/>
    </location>
</feature>
<dbReference type="InterPro" id="IPR057634">
    <property type="entry name" value="PAH_ZNF598/HEL2"/>
</dbReference>
<gene>
    <name evidence="4" type="ORF">MVES_000632</name>
</gene>
<dbReference type="PANTHER" id="PTHR22938:SF0">
    <property type="entry name" value="E3 UBIQUITIN-PROTEIN LIGASE ZNF598"/>
    <property type="match status" value="1"/>
</dbReference>
<accession>A0A2N1JGY9</accession>
<dbReference type="SMART" id="SM00355">
    <property type="entry name" value="ZnF_C2H2"/>
    <property type="match status" value="5"/>
</dbReference>
<dbReference type="OrthoDB" id="3838338at2759"/>
<dbReference type="Pfam" id="PF10521">
    <property type="entry name" value="Tti2"/>
    <property type="match status" value="1"/>
</dbReference>
<keyword evidence="5" id="KW-1185">Reference proteome</keyword>
<dbReference type="GO" id="GO:0043022">
    <property type="term" value="F:ribosome binding"/>
    <property type="evidence" value="ECO:0007669"/>
    <property type="project" value="TreeGrafter"/>
</dbReference>